<evidence type="ECO:0000256" key="1">
    <source>
        <dbReference type="ARBA" id="ARBA00004379"/>
    </source>
</evidence>
<evidence type="ECO:0000256" key="3">
    <source>
        <dbReference type="ARBA" id="ARBA00022870"/>
    </source>
</evidence>
<evidence type="ECO:0000256" key="2">
    <source>
        <dbReference type="ARBA" id="ARBA00022692"/>
    </source>
</evidence>
<organism evidence="7">
    <name type="scientific">Inoviridae sp. ctzMc2</name>
    <dbReference type="NCBI Taxonomy" id="2825787"/>
    <lineage>
        <taxon>Viruses</taxon>
        <taxon>Monodnaviria</taxon>
        <taxon>Loebvirae</taxon>
        <taxon>Hofneiviricota</taxon>
        <taxon>Faserviricetes</taxon>
        <taxon>Tubulavirales</taxon>
        <taxon>Inoviridae</taxon>
    </lineage>
</organism>
<keyword evidence="3" id="KW-1043">Host membrane</keyword>
<dbReference type="GO" id="GO:0033644">
    <property type="term" value="C:host cell membrane"/>
    <property type="evidence" value="ECO:0007669"/>
    <property type="project" value="UniProtKB-SubCell"/>
</dbReference>
<comment type="subcellular location">
    <subcellularLocation>
        <location evidence="1">Host membrane</location>
        <topology evidence="1">Single-pass membrane protein</topology>
    </subcellularLocation>
</comment>
<keyword evidence="5" id="KW-0472">Membrane</keyword>
<dbReference type="EMBL" id="BK015915">
    <property type="protein sequence ID" value="DAF85005.1"/>
    <property type="molecule type" value="Genomic_DNA"/>
</dbReference>
<accession>A0A8S5TS24</accession>
<name>A0A8S5TS24_9VIRU</name>
<dbReference type="InterPro" id="IPR027417">
    <property type="entry name" value="P-loop_NTPase"/>
</dbReference>
<keyword evidence="4" id="KW-1133">Transmembrane helix</keyword>
<evidence type="ECO:0000259" key="6">
    <source>
        <dbReference type="Pfam" id="PF05707"/>
    </source>
</evidence>
<dbReference type="Gene3D" id="3.40.50.300">
    <property type="entry name" value="P-loop containing nucleotide triphosphate hydrolases"/>
    <property type="match status" value="1"/>
</dbReference>
<evidence type="ECO:0000256" key="5">
    <source>
        <dbReference type="ARBA" id="ARBA00023136"/>
    </source>
</evidence>
<evidence type="ECO:0000313" key="7">
    <source>
        <dbReference type="EMBL" id="DAF85005.1"/>
    </source>
</evidence>
<feature type="domain" description="Zona occludens toxin N-terminal" evidence="6">
    <location>
        <begin position="65"/>
        <end position="226"/>
    </location>
</feature>
<proteinExistence type="predicted"/>
<protein>
    <submittedName>
        <fullName evidence="7">Zonular occludens toxin</fullName>
    </submittedName>
</protein>
<reference evidence="7" key="1">
    <citation type="journal article" date="2021" name="Proc. Natl. Acad. Sci. U.S.A.">
        <title>A Catalog of Tens of Thousands of Viruses from Human Metagenomes Reveals Hidden Associations with Chronic Diseases.</title>
        <authorList>
            <person name="Tisza M.J."/>
            <person name="Buck C.B."/>
        </authorList>
    </citation>
    <scope>NUCLEOTIDE SEQUENCE</scope>
    <source>
        <strain evidence="7">CtzMc2</strain>
    </source>
</reference>
<dbReference type="InterPro" id="IPR008900">
    <property type="entry name" value="Zot_N"/>
</dbReference>
<keyword evidence="2" id="KW-0812">Transmembrane</keyword>
<dbReference type="Pfam" id="PF05707">
    <property type="entry name" value="Zot"/>
    <property type="match status" value="1"/>
</dbReference>
<sequence>MKLLFLALLIVPVVLSVVWRLIVTHPWHTSYYAVSDLADWIGNRKYNDCPYGTIKCYIAHAGTAFGTGKTLSAVREITSAYKRYNGKKVWDSDLGEFVPQRILVLSNVDFLTIPFDRLVSLSQFVKLTDEVLDFDKKNHCRTITYLLIDEASSQLNSRSFKSNFDAPFISRLLTSRHVRANLILTSQRSGMVDKLMRDCCNLYISCQKIWRFEILRYYDAYRVETAQDPASVAPLRRTGYFIKDSMFDSYDTFAMVKSLEKSCKEGDMLTDEEILNLRVGDSLADARANFKRQAKKSKKAKKSR</sequence>
<evidence type="ECO:0000256" key="4">
    <source>
        <dbReference type="ARBA" id="ARBA00022989"/>
    </source>
</evidence>